<dbReference type="AlphaFoldDB" id="A0A0C1M5Y0"/>
<evidence type="ECO:0000256" key="1">
    <source>
        <dbReference type="SAM" id="Phobius"/>
    </source>
</evidence>
<sequence length="323" mass="34998">MKKFFQSKWFYAILSLIFTFALFFYVHDGKNDMGLTNSTSSSTNTTQMAANKSKDLSVPLQLNVNSDKYFVIGYPEKVNVQLSGPSALVTTTANTQNFKVYADLGNLGPGEHTVKLQQQGLNSDIHSKIKPSKIHVNIQPRRTVKFPVKATYDKKNIASGYKVGKASSDVSSAKVTGPIDQINRIDSVVAKISLKPNTKSDVKQDAVIEALDKKGKTINVIITPSTSAVDLPVSAGDNKRVPVKVNLNNKQDDKTYDVKCDPSDVLLLGDKDAISGINSVNADVDVSKMSGKNTKTVSLDTGNSKVNGLDPSTVKVQVDVKDK</sequence>
<dbReference type="Pfam" id="PF07949">
    <property type="entry name" value="YbbR"/>
    <property type="match status" value="3"/>
</dbReference>
<dbReference type="OrthoDB" id="2139417at2"/>
<evidence type="ECO:0000313" key="2">
    <source>
        <dbReference type="EMBL" id="KID41639.1"/>
    </source>
</evidence>
<gene>
    <name evidence="2" type="ORF">LfDm3_0881</name>
</gene>
<name>A0A0C1M5Y0_9LACO</name>
<proteinExistence type="predicted"/>
<dbReference type="InterPro" id="IPR053154">
    <property type="entry name" value="c-di-AMP_regulator"/>
</dbReference>
<reference evidence="2 3" key="1">
    <citation type="submission" date="2014-06" db="EMBL/GenBank/DDBJ databases">
        <title>Functional and comparative genomic analyses of the Drosophila gut microbiota identify candidate symbiosis factors.</title>
        <authorList>
            <person name="Newell P.D."/>
            <person name="Chaston J.M."/>
            <person name="Douglas A.E."/>
        </authorList>
    </citation>
    <scope>NUCLEOTIDE SEQUENCE [LARGE SCALE GENOMIC DNA]</scope>
    <source>
        <strain evidence="2 3">DmCS_002</strain>
    </source>
</reference>
<keyword evidence="1" id="KW-0472">Membrane</keyword>
<accession>A0A0C1M5Y0</accession>
<keyword evidence="1" id="KW-0812">Transmembrane</keyword>
<dbReference type="PANTHER" id="PTHR37804:SF1">
    <property type="entry name" value="CDAA REGULATORY PROTEIN CDAR"/>
    <property type="match status" value="1"/>
</dbReference>
<dbReference type="RefSeq" id="WP_039144427.1">
    <property type="nucleotide sequence ID" value="NZ_JOJZ01000019.1"/>
</dbReference>
<evidence type="ECO:0000313" key="3">
    <source>
        <dbReference type="Proteomes" id="UP000031397"/>
    </source>
</evidence>
<keyword evidence="1" id="KW-1133">Transmembrane helix</keyword>
<dbReference type="Gene3D" id="2.170.120.30">
    <property type="match status" value="1"/>
</dbReference>
<dbReference type="PANTHER" id="PTHR37804">
    <property type="entry name" value="CDAA REGULATORY PROTEIN CDAR"/>
    <property type="match status" value="1"/>
</dbReference>
<protein>
    <submittedName>
        <fullName evidence="2">Putative secreted protein</fullName>
    </submittedName>
</protein>
<dbReference type="Gene3D" id="2.170.120.40">
    <property type="entry name" value="YbbR-like domain"/>
    <property type="match status" value="2"/>
</dbReference>
<feature type="transmembrane region" description="Helical" evidence="1">
    <location>
        <begin position="9"/>
        <end position="27"/>
    </location>
</feature>
<dbReference type="PATRIC" id="fig|1614.7.peg.836"/>
<dbReference type="EMBL" id="JOJZ01000019">
    <property type="protein sequence ID" value="KID41639.1"/>
    <property type="molecule type" value="Genomic_DNA"/>
</dbReference>
<organism evidence="2 3">
    <name type="scientific">Fructilactobacillus fructivorans</name>
    <dbReference type="NCBI Taxonomy" id="1614"/>
    <lineage>
        <taxon>Bacteria</taxon>
        <taxon>Bacillati</taxon>
        <taxon>Bacillota</taxon>
        <taxon>Bacilli</taxon>
        <taxon>Lactobacillales</taxon>
        <taxon>Lactobacillaceae</taxon>
        <taxon>Fructilactobacillus</taxon>
    </lineage>
</organism>
<dbReference type="InterPro" id="IPR012505">
    <property type="entry name" value="YbbR"/>
</dbReference>
<comment type="caution">
    <text evidence="2">The sequence shown here is derived from an EMBL/GenBank/DDBJ whole genome shotgun (WGS) entry which is preliminary data.</text>
</comment>
<keyword evidence="3" id="KW-1185">Reference proteome</keyword>
<dbReference type="Proteomes" id="UP000031397">
    <property type="component" value="Unassembled WGS sequence"/>
</dbReference>
<dbReference type="GeneID" id="74913546"/>